<evidence type="ECO:0000256" key="3">
    <source>
        <dbReference type="ARBA" id="ARBA00023163"/>
    </source>
</evidence>
<dbReference type="InterPro" id="IPR036388">
    <property type="entry name" value="WH-like_DNA-bd_sf"/>
</dbReference>
<organism evidence="5 6">
    <name type="scientific">Spelaeicoccus albus</name>
    <dbReference type="NCBI Taxonomy" id="1280376"/>
    <lineage>
        <taxon>Bacteria</taxon>
        <taxon>Bacillati</taxon>
        <taxon>Actinomycetota</taxon>
        <taxon>Actinomycetes</taxon>
        <taxon>Micrococcales</taxon>
        <taxon>Brevibacteriaceae</taxon>
        <taxon>Spelaeicoccus</taxon>
    </lineage>
</organism>
<dbReference type="SMART" id="SM00345">
    <property type="entry name" value="HTH_GNTR"/>
    <property type="match status" value="1"/>
</dbReference>
<evidence type="ECO:0000313" key="5">
    <source>
        <dbReference type="EMBL" id="NYI66514.1"/>
    </source>
</evidence>
<dbReference type="InterPro" id="IPR000524">
    <property type="entry name" value="Tscrpt_reg_HTH_GntR"/>
</dbReference>
<dbReference type="AlphaFoldDB" id="A0A7Z0A8U2"/>
<dbReference type="GO" id="GO:0003677">
    <property type="term" value="F:DNA binding"/>
    <property type="evidence" value="ECO:0007669"/>
    <property type="project" value="UniProtKB-KW"/>
</dbReference>
<accession>A0A7Z0A8U2</accession>
<evidence type="ECO:0000259" key="4">
    <source>
        <dbReference type="PROSITE" id="PS50949"/>
    </source>
</evidence>
<proteinExistence type="predicted"/>
<dbReference type="SUPFAM" id="SSF48008">
    <property type="entry name" value="GntR ligand-binding domain-like"/>
    <property type="match status" value="1"/>
</dbReference>
<dbReference type="Gene3D" id="1.20.120.530">
    <property type="entry name" value="GntR ligand-binding domain-like"/>
    <property type="match status" value="1"/>
</dbReference>
<dbReference type="RefSeq" id="WP_179425928.1">
    <property type="nucleotide sequence ID" value="NZ_JACBZP010000001.1"/>
</dbReference>
<dbReference type="InterPro" id="IPR011711">
    <property type="entry name" value="GntR_C"/>
</dbReference>
<dbReference type="InterPro" id="IPR036390">
    <property type="entry name" value="WH_DNA-bd_sf"/>
</dbReference>
<gene>
    <name evidence="5" type="ORF">BJY26_000820</name>
</gene>
<feature type="domain" description="HTH gntR-type" evidence="4">
    <location>
        <begin position="5"/>
        <end position="72"/>
    </location>
</feature>
<protein>
    <submittedName>
        <fullName evidence="5">DNA-binding GntR family transcriptional regulator</fullName>
    </submittedName>
</protein>
<keyword evidence="1" id="KW-0805">Transcription regulation</keyword>
<dbReference type="SUPFAM" id="SSF46785">
    <property type="entry name" value="Winged helix' DNA-binding domain"/>
    <property type="match status" value="1"/>
</dbReference>
<comment type="caution">
    <text evidence="5">The sequence shown here is derived from an EMBL/GenBank/DDBJ whole genome shotgun (WGS) entry which is preliminary data.</text>
</comment>
<dbReference type="InterPro" id="IPR008920">
    <property type="entry name" value="TF_FadR/GntR_C"/>
</dbReference>
<dbReference type="SMART" id="SM00895">
    <property type="entry name" value="FCD"/>
    <property type="match status" value="1"/>
</dbReference>
<keyword evidence="2 5" id="KW-0238">DNA-binding</keyword>
<keyword evidence="6" id="KW-1185">Reference proteome</keyword>
<dbReference type="Pfam" id="PF00392">
    <property type="entry name" value="GntR"/>
    <property type="match status" value="1"/>
</dbReference>
<dbReference type="PANTHER" id="PTHR43537">
    <property type="entry name" value="TRANSCRIPTIONAL REGULATOR, GNTR FAMILY"/>
    <property type="match status" value="1"/>
</dbReference>
<name>A0A7Z0A8U2_9MICO</name>
<sequence length="209" mass="22797">MTDQLSAAERAYTHTKDMIIRGELAGGSLLSEASIGADLGISRTPVHEAFLRLAAERLITLSSRRGAIVVPMNPRESSDVLEMREAIEGSAATTATAAPSTELTARLDELLADQRRCAASGDVDGFVAADDAFHTTIVEASRNDIAGHFFALLRDRQQRVRHQLFAVDPGQLAMSLREHEELRDAVVSRSADGYREILHRHIARNQGVL</sequence>
<dbReference type="Proteomes" id="UP000539111">
    <property type="component" value="Unassembled WGS sequence"/>
</dbReference>
<reference evidence="5 6" key="1">
    <citation type="submission" date="2020-07" db="EMBL/GenBank/DDBJ databases">
        <title>Sequencing the genomes of 1000 actinobacteria strains.</title>
        <authorList>
            <person name="Klenk H.-P."/>
        </authorList>
    </citation>
    <scope>NUCLEOTIDE SEQUENCE [LARGE SCALE GENOMIC DNA]</scope>
    <source>
        <strain evidence="5 6">DSM 26341</strain>
    </source>
</reference>
<evidence type="ECO:0000256" key="2">
    <source>
        <dbReference type="ARBA" id="ARBA00023125"/>
    </source>
</evidence>
<keyword evidence="3" id="KW-0804">Transcription</keyword>
<dbReference type="EMBL" id="JACBZP010000001">
    <property type="protein sequence ID" value="NYI66514.1"/>
    <property type="molecule type" value="Genomic_DNA"/>
</dbReference>
<dbReference type="Gene3D" id="1.10.10.10">
    <property type="entry name" value="Winged helix-like DNA-binding domain superfamily/Winged helix DNA-binding domain"/>
    <property type="match status" value="1"/>
</dbReference>
<evidence type="ECO:0000313" key="6">
    <source>
        <dbReference type="Proteomes" id="UP000539111"/>
    </source>
</evidence>
<dbReference type="Pfam" id="PF07729">
    <property type="entry name" value="FCD"/>
    <property type="match status" value="1"/>
</dbReference>
<evidence type="ECO:0000256" key="1">
    <source>
        <dbReference type="ARBA" id="ARBA00023015"/>
    </source>
</evidence>
<dbReference type="GO" id="GO:0003700">
    <property type="term" value="F:DNA-binding transcription factor activity"/>
    <property type="evidence" value="ECO:0007669"/>
    <property type="project" value="InterPro"/>
</dbReference>
<dbReference type="PROSITE" id="PS50949">
    <property type="entry name" value="HTH_GNTR"/>
    <property type="match status" value="1"/>
</dbReference>
<dbReference type="PANTHER" id="PTHR43537:SF24">
    <property type="entry name" value="GLUCONATE OPERON TRANSCRIPTIONAL REPRESSOR"/>
    <property type="match status" value="1"/>
</dbReference>